<dbReference type="EMBL" id="JANLCJ010000538">
    <property type="protein sequence ID" value="MCS5737250.1"/>
    <property type="molecule type" value="Genomic_DNA"/>
</dbReference>
<feature type="non-terminal residue" evidence="1">
    <location>
        <position position="1"/>
    </location>
</feature>
<dbReference type="RefSeq" id="WP_259543596.1">
    <property type="nucleotide sequence ID" value="NZ_JANLCJ010000538.1"/>
</dbReference>
<evidence type="ECO:0000313" key="2">
    <source>
        <dbReference type="Proteomes" id="UP001165586"/>
    </source>
</evidence>
<evidence type="ECO:0000313" key="1">
    <source>
        <dbReference type="EMBL" id="MCS5737250.1"/>
    </source>
</evidence>
<dbReference type="Proteomes" id="UP001165586">
    <property type="component" value="Unassembled WGS sequence"/>
</dbReference>
<sequence>MIDNMTPNKQALIYEHMAYHLMGQHSGVALSLVGRGSIGKTTLSELLGYAMTKSRQNKTTHLINAKDIMETGGDQFAFYMGVNKPT</sequence>
<accession>A0ABT2HBC1</accession>
<reference evidence="1" key="1">
    <citation type="submission" date="2022-08" db="EMBL/GenBank/DDBJ databases">
        <authorList>
            <person name="Deng Y."/>
            <person name="Han X.-F."/>
            <person name="Zhang Y.-Q."/>
        </authorList>
    </citation>
    <scope>NUCLEOTIDE SEQUENCE</scope>
    <source>
        <strain evidence="1">CPCC 203386</strain>
    </source>
</reference>
<name>A0ABT2HBC1_9MICO</name>
<gene>
    <name evidence="1" type="ORF">N1032_26325</name>
</gene>
<keyword evidence="2" id="KW-1185">Reference proteome</keyword>
<protein>
    <submittedName>
        <fullName evidence="1">Uncharacterized protein</fullName>
    </submittedName>
</protein>
<organism evidence="1 2">
    <name type="scientific">Herbiconiux daphne</name>
    <dbReference type="NCBI Taxonomy" id="2970914"/>
    <lineage>
        <taxon>Bacteria</taxon>
        <taxon>Bacillati</taxon>
        <taxon>Actinomycetota</taxon>
        <taxon>Actinomycetes</taxon>
        <taxon>Micrococcales</taxon>
        <taxon>Microbacteriaceae</taxon>
        <taxon>Herbiconiux</taxon>
    </lineage>
</organism>
<proteinExistence type="predicted"/>
<comment type="caution">
    <text evidence="1">The sequence shown here is derived from an EMBL/GenBank/DDBJ whole genome shotgun (WGS) entry which is preliminary data.</text>
</comment>